<evidence type="ECO:0008006" key="3">
    <source>
        <dbReference type="Google" id="ProtNLM"/>
    </source>
</evidence>
<dbReference type="Pfam" id="PF12570">
    <property type="entry name" value="DUF3750"/>
    <property type="match status" value="1"/>
</dbReference>
<reference evidence="1 2" key="1">
    <citation type="submission" date="2015-02" db="EMBL/GenBank/DDBJ databases">
        <title>Genome Sequence of Jannaschia aquimarina DSM28248, a member of the Roseobacter clade.</title>
        <authorList>
            <person name="Voget S."/>
            <person name="Daniel R."/>
        </authorList>
    </citation>
    <scope>NUCLEOTIDE SEQUENCE [LARGE SCALE GENOMIC DNA]</scope>
    <source>
        <strain evidence="1 2">GSW-M26</strain>
    </source>
</reference>
<sequence length="243" mass="26358">MLRFLRRTMLALILMFLVPLLAASGWWSVQDRPASWRQADWGASGLLPAAAQIPEARIHVMAARTGGAKGAVSVHSWIVWKTAQGPWRRYDVVGWGTPVRRDAYAPDARWYSNAPTIIGTVSGDRAEALIPRLQAAVDDYPNGRGSYRMFPGPNSNTFVEHLLRQVPELGVTLPPHAVGRAWLGEGLNWTRDAGGDMHVSAWGLAGLSAGPRTGVELHLLGQTLGIDILRPALKLPGIGRVGV</sequence>
<dbReference type="RefSeq" id="WP_043918400.1">
    <property type="nucleotide sequence ID" value="NZ_FZPF01000001.1"/>
</dbReference>
<dbReference type="OrthoDB" id="199084at2"/>
<dbReference type="PATRIC" id="fig|935700.4.peg.1637"/>
<proteinExistence type="predicted"/>
<evidence type="ECO:0000313" key="2">
    <source>
        <dbReference type="Proteomes" id="UP000032232"/>
    </source>
</evidence>
<comment type="caution">
    <text evidence="1">The sequence shown here is derived from an EMBL/GenBank/DDBJ whole genome shotgun (WGS) entry which is preliminary data.</text>
</comment>
<dbReference type="Proteomes" id="UP000032232">
    <property type="component" value="Unassembled WGS sequence"/>
</dbReference>
<keyword evidence="2" id="KW-1185">Reference proteome</keyword>
<accession>A0A0D1DA82</accession>
<dbReference type="EMBL" id="JYFE01000027">
    <property type="protein sequence ID" value="KIT16793.1"/>
    <property type="molecule type" value="Genomic_DNA"/>
</dbReference>
<gene>
    <name evidence="1" type="ORF">jaqu_15810</name>
</gene>
<protein>
    <recommendedName>
        <fullName evidence="3">DUF3750 domain-containing protein</fullName>
    </recommendedName>
</protein>
<name>A0A0D1DA82_9RHOB</name>
<evidence type="ECO:0000313" key="1">
    <source>
        <dbReference type="EMBL" id="KIT16793.1"/>
    </source>
</evidence>
<dbReference type="InterPro" id="IPR022224">
    <property type="entry name" value="DUF3750"/>
</dbReference>
<dbReference type="STRING" id="935700.jaqu_15810"/>
<organism evidence="1 2">
    <name type="scientific">Jannaschia aquimarina</name>
    <dbReference type="NCBI Taxonomy" id="935700"/>
    <lineage>
        <taxon>Bacteria</taxon>
        <taxon>Pseudomonadati</taxon>
        <taxon>Pseudomonadota</taxon>
        <taxon>Alphaproteobacteria</taxon>
        <taxon>Rhodobacterales</taxon>
        <taxon>Roseobacteraceae</taxon>
        <taxon>Jannaschia</taxon>
    </lineage>
</organism>
<dbReference type="AlphaFoldDB" id="A0A0D1DA82"/>